<accession>A0A9P4JSJ5</accession>
<protein>
    <submittedName>
        <fullName evidence="2">Uncharacterized protein</fullName>
    </submittedName>
</protein>
<proteinExistence type="predicted"/>
<evidence type="ECO:0000313" key="2">
    <source>
        <dbReference type="EMBL" id="KAF2204375.1"/>
    </source>
</evidence>
<reference evidence="2" key="1">
    <citation type="journal article" date="2020" name="Stud. Mycol.">
        <title>101 Dothideomycetes genomes: a test case for predicting lifestyles and emergence of pathogens.</title>
        <authorList>
            <person name="Haridas S."/>
            <person name="Albert R."/>
            <person name="Binder M."/>
            <person name="Bloem J."/>
            <person name="Labutti K."/>
            <person name="Salamov A."/>
            <person name="Andreopoulos B."/>
            <person name="Baker S."/>
            <person name="Barry K."/>
            <person name="Bills G."/>
            <person name="Bluhm B."/>
            <person name="Cannon C."/>
            <person name="Castanera R."/>
            <person name="Culley D."/>
            <person name="Daum C."/>
            <person name="Ezra D."/>
            <person name="Gonzalez J."/>
            <person name="Henrissat B."/>
            <person name="Kuo A."/>
            <person name="Liang C."/>
            <person name="Lipzen A."/>
            <person name="Lutzoni F."/>
            <person name="Magnuson J."/>
            <person name="Mondo S."/>
            <person name="Nolan M."/>
            <person name="Ohm R."/>
            <person name="Pangilinan J."/>
            <person name="Park H.-J."/>
            <person name="Ramirez L."/>
            <person name="Alfaro M."/>
            <person name="Sun H."/>
            <person name="Tritt A."/>
            <person name="Yoshinaga Y."/>
            <person name="Zwiers L.-H."/>
            <person name="Turgeon B."/>
            <person name="Goodwin S."/>
            <person name="Spatafora J."/>
            <person name="Crous P."/>
            <person name="Grigoriev I."/>
        </authorList>
    </citation>
    <scope>NUCLEOTIDE SEQUENCE</scope>
    <source>
        <strain evidence="2">ATCC 74209</strain>
    </source>
</reference>
<gene>
    <name evidence="2" type="ORF">GQ43DRAFT_178542</name>
</gene>
<sequence>MRIYDNSQSFKHSRIPAPPGRPYSPIIASISLSSPPFSRLLLPHLLPSLARSYDLFTFFVLKPPFELHIWFPPPPSSLYSLFAYW</sequence>
<dbReference type="Proteomes" id="UP000799536">
    <property type="component" value="Unassembled WGS sequence"/>
</dbReference>
<keyword evidence="3" id="KW-1185">Reference proteome</keyword>
<comment type="caution">
    <text evidence="2">The sequence shown here is derived from an EMBL/GenBank/DDBJ whole genome shotgun (WGS) entry which is preliminary data.</text>
</comment>
<dbReference type="AlphaFoldDB" id="A0A9P4JSJ5"/>
<dbReference type="EMBL" id="ML993878">
    <property type="protein sequence ID" value="KAF2204375.1"/>
    <property type="molecule type" value="Genomic_DNA"/>
</dbReference>
<feature type="compositionally biased region" description="Polar residues" evidence="1">
    <location>
        <begin position="1"/>
        <end position="10"/>
    </location>
</feature>
<organism evidence="2 3">
    <name type="scientific">Delitschia confertaspora ATCC 74209</name>
    <dbReference type="NCBI Taxonomy" id="1513339"/>
    <lineage>
        <taxon>Eukaryota</taxon>
        <taxon>Fungi</taxon>
        <taxon>Dikarya</taxon>
        <taxon>Ascomycota</taxon>
        <taxon>Pezizomycotina</taxon>
        <taxon>Dothideomycetes</taxon>
        <taxon>Pleosporomycetidae</taxon>
        <taxon>Pleosporales</taxon>
        <taxon>Delitschiaceae</taxon>
        <taxon>Delitschia</taxon>
    </lineage>
</organism>
<name>A0A9P4JSJ5_9PLEO</name>
<evidence type="ECO:0000313" key="3">
    <source>
        <dbReference type="Proteomes" id="UP000799536"/>
    </source>
</evidence>
<feature type="region of interest" description="Disordered" evidence="1">
    <location>
        <begin position="1"/>
        <end position="20"/>
    </location>
</feature>
<evidence type="ECO:0000256" key="1">
    <source>
        <dbReference type="SAM" id="MobiDB-lite"/>
    </source>
</evidence>